<dbReference type="EMBL" id="GBRH01166322">
    <property type="protein sequence ID" value="JAE31574.1"/>
    <property type="molecule type" value="Transcribed_RNA"/>
</dbReference>
<reference evidence="1" key="2">
    <citation type="journal article" date="2015" name="Data Brief">
        <title>Shoot transcriptome of the giant reed, Arundo donax.</title>
        <authorList>
            <person name="Barrero R.A."/>
            <person name="Guerrero F.D."/>
            <person name="Moolhuijzen P."/>
            <person name="Goolsby J.A."/>
            <person name="Tidwell J."/>
            <person name="Bellgard S.E."/>
            <person name="Bellgard M.I."/>
        </authorList>
    </citation>
    <scope>NUCLEOTIDE SEQUENCE</scope>
    <source>
        <tissue evidence="1">Shoot tissue taken approximately 20 cm above the soil surface</tissue>
    </source>
</reference>
<name>A0A0A9H702_ARUDO</name>
<accession>A0A0A9H702</accession>
<proteinExistence type="predicted"/>
<protein>
    <submittedName>
        <fullName evidence="1">Uncharacterized protein</fullName>
    </submittedName>
</protein>
<reference evidence="1" key="1">
    <citation type="submission" date="2014-09" db="EMBL/GenBank/DDBJ databases">
        <authorList>
            <person name="Magalhaes I.L.F."/>
            <person name="Oliveira U."/>
            <person name="Santos F.R."/>
            <person name="Vidigal T.H.D.A."/>
            <person name="Brescovit A.D."/>
            <person name="Santos A.J."/>
        </authorList>
    </citation>
    <scope>NUCLEOTIDE SEQUENCE</scope>
    <source>
        <tissue evidence="1">Shoot tissue taken approximately 20 cm above the soil surface</tissue>
    </source>
</reference>
<organism evidence="1">
    <name type="scientific">Arundo donax</name>
    <name type="common">Giant reed</name>
    <name type="synonym">Donax arundinaceus</name>
    <dbReference type="NCBI Taxonomy" id="35708"/>
    <lineage>
        <taxon>Eukaryota</taxon>
        <taxon>Viridiplantae</taxon>
        <taxon>Streptophyta</taxon>
        <taxon>Embryophyta</taxon>
        <taxon>Tracheophyta</taxon>
        <taxon>Spermatophyta</taxon>
        <taxon>Magnoliopsida</taxon>
        <taxon>Liliopsida</taxon>
        <taxon>Poales</taxon>
        <taxon>Poaceae</taxon>
        <taxon>PACMAD clade</taxon>
        <taxon>Arundinoideae</taxon>
        <taxon>Arundineae</taxon>
        <taxon>Arundo</taxon>
    </lineage>
</organism>
<sequence length="71" mass="8204">MRAGHISYRFYPSSVQVHSKQITRECHGSQCMEMEDSRDRSGVRVHMAMWFCISRPLGHWVCESACVALVM</sequence>
<evidence type="ECO:0000313" key="1">
    <source>
        <dbReference type="EMBL" id="JAE31574.1"/>
    </source>
</evidence>
<dbReference type="AlphaFoldDB" id="A0A0A9H702"/>